<organism evidence="2 3">
    <name type="scientific">Dentiscutata erythropus</name>
    <dbReference type="NCBI Taxonomy" id="1348616"/>
    <lineage>
        <taxon>Eukaryota</taxon>
        <taxon>Fungi</taxon>
        <taxon>Fungi incertae sedis</taxon>
        <taxon>Mucoromycota</taxon>
        <taxon>Glomeromycotina</taxon>
        <taxon>Glomeromycetes</taxon>
        <taxon>Diversisporales</taxon>
        <taxon>Gigasporaceae</taxon>
        <taxon>Dentiscutata</taxon>
    </lineage>
</organism>
<evidence type="ECO:0000313" key="3">
    <source>
        <dbReference type="Proteomes" id="UP000789405"/>
    </source>
</evidence>
<dbReference type="AlphaFoldDB" id="A0A9N8WCJ4"/>
<sequence length="120" mass="14070">MVLTRAQYRKKLNYQHLQQPQQPQQPQQKQQQQKRGRGRPRKNIQPIQPKAQQPSPQQKPSFVKIFQRLIYPKCLWRFNESCLTIDGGDCGIGWNIWNVGPEYHLPDDVKDGLEDSGNSF</sequence>
<dbReference type="Proteomes" id="UP000789405">
    <property type="component" value="Unassembled WGS sequence"/>
</dbReference>
<dbReference type="EMBL" id="CAJVPY010000644">
    <property type="protein sequence ID" value="CAG8485088.1"/>
    <property type="molecule type" value="Genomic_DNA"/>
</dbReference>
<feature type="compositionally biased region" description="Low complexity" evidence="1">
    <location>
        <begin position="18"/>
        <end position="31"/>
    </location>
</feature>
<accession>A0A9N8WCJ4</accession>
<evidence type="ECO:0000313" key="2">
    <source>
        <dbReference type="EMBL" id="CAG8485088.1"/>
    </source>
</evidence>
<evidence type="ECO:0000256" key="1">
    <source>
        <dbReference type="SAM" id="MobiDB-lite"/>
    </source>
</evidence>
<reference evidence="2" key="1">
    <citation type="submission" date="2021-06" db="EMBL/GenBank/DDBJ databases">
        <authorList>
            <person name="Kallberg Y."/>
            <person name="Tangrot J."/>
            <person name="Rosling A."/>
        </authorList>
    </citation>
    <scope>NUCLEOTIDE SEQUENCE</scope>
    <source>
        <strain evidence="2">MA453B</strain>
    </source>
</reference>
<keyword evidence="3" id="KW-1185">Reference proteome</keyword>
<name>A0A9N8WCJ4_9GLOM</name>
<protein>
    <submittedName>
        <fullName evidence="2">9952_t:CDS:1</fullName>
    </submittedName>
</protein>
<feature type="region of interest" description="Disordered" evidence="1">
    <location>
        <begin position="13"/>
        <end position="59"/>
    </location>
</feature>
<dbReference type="OrthoDB" id="10398515at2759"/>
<proteinExistence type="predicted"/>
<feature type="compositionally biased region" description="Basic residues" evidence="1">
    <location>
        <begin position="32"/>
        <end position="42"/>
    </location>
</feature>
<feature type="compositionally biased region" description="Low complexity" evidence="1">
    <location>
        <begin position="44"/>
        <end position="59"/>
    </location>
</feature>
<comment type="caution">
    <text evidence="2">The sequence shown here is derived from an EMBL/GenBank/DDBJ whole genome shotgun (WGS) entry which is preliminary data.</text>
</comment>
<gene>
    <name evidence="2" type="ORF">DERYTH_LOCUS2125</name>
</gene>